<reference evidence="2" key="1">
    <citation type="submission" date="2022-05" db="EMBL/GenBank/DDBJ databases">
        <title>A multi-omics perspective on studying reproductive biology in Daphnia sinensis.</title>
        <authorList>
            <person name="Jia J."/>
        </authorList>
    </citation>
    <scope>NUCLEOTIDE SEQUENCE</scope>
    <source>
        <strain evidence="2">WSL</strain>
    </source>
</reference>
<sequence>MDAMKVRGVTPPHARPTPKGLQRHIQGQRALAHATACAVPHQAANSFSTRGSQCRPIVDFVRHHHTVHRIGLFRGETGPRRKGRIQHGATSLSVRESVFGQVEAQAIYVLHQTGRNGAPHGIKNEINPFASGNLAAGTKSASPANNTI</sequence>
<evidence type="ECO:0000313" key="2">
    <source>
        <dbReference type="EMBL" id="KAI9549226.1"/>
    </source>
</evidence>
<gene>
    <name evidence="2" type="ORF">GHT06_007321</name>
</gene>
<name>A0AAD5PJS7_9CRUS</name>
<dbReference type="EMBL" id="WJBH02000343">
    <property type="protein sequence ID" value="KAI9549226.1"/>
    <property type="molecule type" value="Genomic_DNA"/>
</dbReference>
<feature type="region of interest" description="Disordered" evidence="1">
    <location>
        <begin position="1"/>
        <end position="20"/>
    </location>
</feature>
<dbReference type="AlphaFoldDB" id="A0AAD5PJS7"/>
<accession>A0AAD5PJS7</accession>
<evidence type="ECO:0000256" key="1">
    <source>
        <dbReference type="SAM" id="MobiDB-lite"/>
    </source>
</evidence>
<keyword evidence="3" id="KW-1185">Reference proteome</keyword>
<comment type="caution">
    <text evidence="2">The sequence shown here is derived from an EMBL/GenBank/DDBJ whole genome shotgun (WGS) entry which is preliminary data.</text>
</comment>
<evidence type="ECO:0000313" key="3">
    <source>
        <dbReference type="Proteomes" id="UP000820818"/>
    </source>
</evidence>
<protein>
    <submittedName>
        <fullName evidence="2">Uncharacterized protein</fullName>
    </submittedName>
</protein>
<proteinExistence type="predicted"/>
<organism evidence="2 3">
    <name type="scientific">Daphnia sinensis</name>
    <dbReference type="NCBI Taxonomy" id="1820382"/>
    <lineage>
        <taxon>Eukaryota</taxon>
        <taxon>Metazoa</taxon>
        <taxon>Ecdysozoa</taxon>
        <taxon>Arthropoda</taxon>
        <taxon>Crustacea</taxon>
        <taxon>Branchiopoda</taxon>
        <taxon>Diplostraca</taxon>
        <taxon>Cladocera</taxon>
        <taxon>Anomopoda</taxon>
        <taxon>Daphniidae</taxon>
        <taxon>Daphnia</taxon>
        <taxon>Daphnia similis group</taxon>
    </lineage>
</organism>
<dbReference type="Proteomes" id="UP000820818">
    <property type="component" value="Unassembled WGS sequence"/>
</dbReference>